<dbReference type="GO" id="GO:0005525">
    <property type="term" value="F:GTP binding"/>
    <property type="evidence" value="ECO:0007669"/>
    <property type="project" value="InterPro"/>
</dbReference>
<comment type="caution">
    <text evidence="4">The sequence shown here is derived from an EMBL/GenBank/DDBJ whole genome shotgun (WGS) entry which is preliminary data.</text>
</comment>
<dbReference type="Pfam" id="PF01926">
    <property type="entry name" value="MMR_HSR1"/>
    <property type="match status" value="1"/>
</dbReference>
<dbReference type="EMBL" id="AZIL01000427">
    <property type="protein sequence ID" value="EWM27636.1"/>
    <property type="molecule type" value="Genomic_DNA"/>
</dbReference>
<keyword evidence="5" id="KW-1185">Reference proteome</keyword>
<evidence type="ECO:0000256" key="1">
    <source>
        <dbReference type="SAM" id="MobiDB-lite"/>
    </source>
</evidence>
<feature type="compositionally biased region" description="Polar residues" evidence="1">
    <location>
        <begin position="126"/>
        <end position="142"/>
    </location>
</feature>
<reference evidence="4 5" key="1">
    <citation type="journal article" date="2014" name="Mol. Plant">
        <title>Chromosome Scale Genome Assembly and Transcriptome Profiling of Nannochloropsis gaditana in Nitrogen Depletion.</title>
        <authorList>
            <person name="Corteggiani Carpinelli E."/>
            <person name="Telatin A."/>
            <person name="Vitulo N."/>
            <person name="Forcato C."/>
            <person name="D'Angelo M."/>
            <person name="Schiavon R."/>
            <person name="Vezzi A."/>
            <person name="Giacometti G.M."/>
            <person name="Morosinotto T."/>
            <person name="Valle G."/>
        </authorList>
    </citation>
    <scope>NUCLEOTIDE SEQUENCE [LARGE SCALE GENOMIC DNA]</scope>
    <source>
        <strain evidence="4 5">B-31</strain>
    </source>
</reference>
<organism evidence="4 5">
    <name type="scientific">Nannochloropsis gaditana</name>
    <dbReference type="NCBI Taxonomy" id="72520"/>
    <lineage>
        <taxon>Eukaryota</taxon>
        <taxon>Sar</taxon>
        <taxon>Stramenopiles</taxon>
        <taxon>Ochrophyta</taxon>
        <taxon>Eustigmatophyceae</taxon>
        <taxon>Eustigmatales</taxon>
        <taxon>Monodopsidaceae</taxon>
        <taxon>Nannochloropsis</taxon>
    </lineage>
</organism>
<name>W7U3X0_9STRA</name>
<dbReference type="Gene3D" id="3.40.50.300">
    <property type="entry name" value="P-loop containing nucleotide triphosphate hydrolases"/>
    <property type="match status" value="1"/>
</dbReference>
<dbReference type="Proteomes" id="UP000019335">
    <property type="component" value="Chromosome 6"/>
</dbReference>
<feature type="region of interest" description="Disordered" evidence="1">
    <location>
        <begin position="126"/>
        <end position="150"/>
    </location>
</feature>
<proteinExistence type="predicted"/>
<dbReference type="PRINTS" id="PR00326">
    <property type="entry name" value="GTP1OBG"/>
</dbReference>
<evidence type="ECO:0000259" key="3">
    <source>
        <dbReference type="Pfam" id="PF17835"/>
    </source>
</evidence>
<dbReference type="PANTHER" id="PTHR45759">
    <property type="entry name" value="NUCLEOLAR GTP-BINDING PROTEIN 1"/>
    <property type="match status" value="1"/>
</dbReference>
<sequence length="522" mass="56679">MEHGRHNSRSLLCRLMPCPRHLAYRPIPGTALALAVMVSLLTLGSCTPAKVIITKRYASVWVSRASSLSAPPRLPLPLFIISRYTSQHQKPPPQHPLRKAALPSIRARYSQRPATPTVLEANLTLGASPNQTAEVNPSSPSASPLKRARPRRTVTGGLKNLPVTPPANELLNRAVRLSKWLKVDEEKIKNQRQRARKLGALKLDTLTKSISKPLRDVLKAYDYELAVLHPFEATLADLTVRARAKQGHQSLPEVLKAVNELRKSVLETGKRHAAAAKNATSKQEAIEATEAGFREVESLMLEGADVVLDLIDVQKALRKIPIVQLGMPTVVLVGAPNVGKSSIVRAISTGTPEVNNYPFTTRGMTLGHLQYEDWVEGQCQVMDTPGVLNRPDEERNEMESLTLASMLHLPTAVMFVLDLTGNSGALSSIENQIQIRNGLRARFPKRPWVDVISKADLPMDQEDPAVARAPAGALKVSVADGTGLAEVEARVKEMLLDVREVLSAIGLAEGPGGRVEGEGSGG</sequence>
<dbReference type="SUPFAM" id="SSF52540">
    <property type="entry name" value="P-loop containing nucleoside triphosphate hydrolases"/>
    <property type="match status" value="1"/>
</dbReference>
<evidence type="ECO:0000313" key="5">
    <source>
        <dbReference type="Proteomes" id="UP000019335"/>
    </source>
</evidence>
<gene>
    <name evidence="4" type="primary">PDE318</name>
    <name evidence="4" type="ORF">Naga_100059g21</name>
</gene>
<dbReference type="Gene3D" id="1.20.120.1190">
    <property type="match status" value="1"/>
</dbReference>
<dbReference type="InterPro" id="IPR041623">
    <property type="entry name" value="NOG1_N"/>
</dbReference>
<protein>
    <submittedName>
        <fullName evidence="4">Gtp-binding protein</fullName>
    </submittedName>
</protein>
<evidence type="ECO:0000259" key="2">
    <source>
        <dbReference type="Pfam" id="PF01926"/>
    </source>
</evidence>
<feature type="domain" description="G" evidence="2">
    <location>
        <begin position="329"/>
        <end position="433"/>
    </location>
</feature>
<evidence type="ECO:0000313" key="4">
    <source>
        <dbReference type="EMBL" id="EWM27636.1"/>
    </source>
</evidence>
<dbReference type="InterPro" id="IPR027417">
    <property type="entry name" value="P-loop_NTPase"/>
</dbReference>
<dbReference type="InterPro" id="IPR006073">
    <property type="entry name" value="GTP-bd"/>
</dbReference>
<accession>W7U3X0</accession>
<feature type="domain" description="NOG1 N-terminal helical" evidence="3">
    <location>
        <begin position="159"/>
        <end position="323"/>
    </location>
</feature>
<dbReference type="Pfam" id="PF17835">
    <property type="entry name" value="NOG1_N"/>
    <property type="match status" value="1"/>
</dbReference>
<dbReference type="OrthoDB" id="415015at2759"/>
<dbReference type="AlphaFoldDB" id="W7U3X0"/>